<dbReference type="GO" id="GO:0000270">
    <property type="term" value="P:peptidoglycan metabolic process"/>
    <property type="evidence" value="ECO:0007669"/>
    <property type="project" value="InterPro"/>
</dbReference>
<evidence type="ECO:0000256" key="4">
    <source>
        <dbReference type="ARBA" id="ARBA00023237"/>
    </source>
</evidence>
<gene>
    <name evidence="6" type="ORF">H9863_08550</name>
</gene>
<dbReference type="PANTHER" id="PTHR35936:SF19">
    <property type="entry name" value="AMINO-ACID-BINDING PROTEIN YXEM-RELATED"/>
    <property type="match status" value="1"/>
</dbReference>
<dbReference type="CDD" id="cd01009">
    <property type="entry name" value="PBP2_YfhD_N"/>
    <property type="match status" value="1"/>
</dbReference>
<dbReference type="Gene3D" id="3.40.190.10">
    <property type="entry name" value="Periplasmic binding protein-like II"/>
    <property type="match status" value="2"/>
</dbReference>
<dbReference type="CDD" id="cd13403">
    <property type="entry name" value="MLTF-like"/>
    <property type="match status" value="1"/>
</dbReference>
<dbReference type="AlphaFoldDB" id="A0A9D1V1C6"/>
<reference evidence="6" key="1">
    <citation type="journal article" date="2021" name="PeerJ">
        <title>Extensive microbial diversity within the chicken gut microbiome revealed by metagenomics and culture.</title>
        <authorList>
            <person name="Gilroy R."/>
            <person name="Ravi A."/>
            <person name="Getino M."/>
            <person name="Pursley I."/>
            <person name="Horton D.L."/>
            <person name="Alikhan N.F."/>
            <person name="Baker D."/>
            <person name="Gharbi K."/>
            <person name="Hall N."/>
            <person name="Watson M."/>
            <person name="Adriaenssens E.M."/>
            <person name="Foster-Nyarko E."/>
            <person name="Jarju S."/>
            <person name="Secka A."/>
            <person name="Antonio M."/>
            <person name="Oren A."/>
            <person name="Chaudhuri R.R."/>
            <person name="La Ragione R."/>
            <person name="Hildebrand F."/>
            <person name="Pallen M.J."/>
        </authorList>
    </citation>
    <scope>NUCLEOTIDE SEQUENCE</scope>
    <source>
        <strain evidence="6">23274</strain>
    </source>
</reference>
<organism evidence="6 7">
    <name type="scientific">Candidatus Odoribacter faecigallinarum</name>
    <dbReference type="NCBI Taxonomy" id="2838706"/>
    <lineage>
        <taxon>Bacteria</taxon>
        <taxon>Pseudomonadati</taxon>
        <taxon>Bacteroidota</taxon>
        <taxon>Bacteroidia</taxon>
        <taxon>Bacteroidales</taxon>
        <taxon>Odoribacteraceae</taxon>
        <taxon>Odoribacter</taxon>
    </lineage>
</organism>
<dbReference type="Proteomes" id="UP000824202">
    <property type="component" value="Unassembled WGS sequence"/>
</dbReference>
<dbReference type="EMBL" id="DXFT01000166">
    <property type="protein sequence ID" value="HIX04143.1"/>
    <property type="molecule type" value="Genomic_DNA"/>
</dbReference>
<dbReference type="InterPro" id="IPR008258">
    <property type="entry name" value="Transglycosylase_SLT_dom_1"/>
</dbReference>
<keyword evidence="4" id="KW-0472">Membrane</keyword>
<dbReference type="GO" id="GO:0009279">
    <property type="term" value="C:cell outer membrane"/>
    <property type="evidence" value="ECO:0007669"/>
    <property type="project" value="UniProtKB-SubCell"/>
</dbReference>
<evidence type="ECO:0000256" key="1">
    <source>
        <dbReference type="ARBA" id="ARBA00004339"/>
    </source>
</evidence>
<evidence type="ECO:0000256" key="3">
    <source>
        <dbReference type="ARBA" id="ARBA00022729"/>
    </source>
</evidence>
<protein>
    <submittedName>
        <fullName evidence="6">Transporter substrate-binding domain-containing protein</fullName>
    </submittedName>
</protein>
<dbReference type="Gene3D" id="1.10.530.10">
    <property type="match status" value="1"/>
</dbReference>
<name>A0A9D1V1C6_9BACT</name>
<evidence type="ECO:0000313" key="7">
    <source>
        <dbReference type="Proteomes" id="UP000824202"/>
    </source>
</evidence>
<comment type="similarity">
    <text evidence="2">Belongs to the transglycosylase Slt family.</text>
</comment>
<evidence type="ECO:0000313" key="6">
    <source>
        <dbReference type="EMBL" id="HIX04143.1"/>
    </source>
</evidence>
<dbReference type="InterPro" id="IPR001638">
    <property type="entry name" value="Solute-binding_3/MltF_N"/>
</dbReference>
<proteinExistence type="inferred from homology"/>
<feature type="domain" description="Solute-binding protein family 3/N-terminal" evidence="5">
    <location>
        <begin position="44"/>
        <end position="270"/>
    </location>
</feature>
<reference evidence="6" key="2">
    <citation type="submission" date="2021-04" db="EMBL/GenBank/DDBJ databases">
        <authorList>
            <person name="Gilroy R."/>
        </authorList>
    </citation>
    <scope>NUCLEOTIDE SEQUENCE</scope>
    <source>
        <strain evidence="6">23274</strain>
    </source>
</reference>
<dbReference type="InterPro" id="IPR023346">
    <property type="entry name" value="Lysozyme-like_dom_sf"/>
</dbReference>
<dbReference type="InterPro" id="IPR000189">
    <property type="entry name" value="Transglyc_AS"/>
</dbReference>
<dbReference type="PROSITE" id="PS00922">
    <property type="entry name" value="TRANSGLYCOSYLASE"/>
    <property type="match status" value="1"/>
</dbReference>
<dbReference type="GO" id="GO:0008933">
    <property type="term" value="F:peptidoglycan lytic transglycosylase activity"/>
    <property type="evidence" value="ECO:0007669"/>
    <property type="project" value="InterPro"/>
</dbReference>
<dbReference type="PANTHER" id="PTHR35936">
    <property type="entry name" value="MEMBRANE-BOUND LYTIC MUREIN TRANSGLYCOSYLASE F"/>
    <property type="match status" value="1"/>
</dbReference>
<comment type="caution">
    <text evidence="6">The sequence shown here is derived from an EMBL/GenBank/DDBJ whole genome shotgun (WGS) entry which is preliminary data.</text>
</comment>
<dbReference type="SUPFAM" id="SSF53850">
    <property type="entry name" value="Periplasmic binding protein-like II"/>
    <property type="match status" value="1"/>
</dbReference>
<dbReference type="SUPFAM" id="SSF53955">
    <property type="entry name" value="Lysozyme-like"/>
    <property type="match status" value="1"/>
</dbReference>
<dbReference type="PROSITE" id="PS51257">
    <property type="entry name" value="PROKAR_LIPOPROTEIN"/>
    <property type="match status" value="1"/>
</dbReference>
<evidence type="ECO:0000259" key="5">
    <source>
        <dbReference type="SMART" id="SM00062"/>
    </source>
</evidence>
<keyword evidence="3" id="KW-0732">Signal</keyword>
<dbReference type="Pfam" id="PF01464">
    <property type="entry name" value="SLT"/>
    <property type="match status" value="1"/>
</dbReference>
<dbReference type="Pfam" id="PF00497">
    <property type="entry name" value="SBP_bac_3"/>
    <property type="match status" value="1"/>
</dbReference>
<evidence type="ECO:0000256" key="2">
    <source>
        <dbReference type="ARBA" id="ARBA00007734"/>
    </source>
</evidence>
<sequence>MNDIRRFIVFIGVFFFVACQKEKVPEPFVLPQASVLERILAQGVLRVFTLYNTTDFYVYQGTTRGFHYELAQDFADYLGVKLQIVDVNLNLDTAIARLQDGKYDLLAMGLTQTAERKEEVEFCAPFFQTNEVLVQNRRHAVIHDLRELANKEVYIPTAFSSYRELLQEVQDSLQIRFDVIELDHYFNEDLVHLAETGLIDYTVIDENIAKVSAYSMPHIDYALRLRENVSLSWAARRGEDLLVEEVNRWLATIRKDGKLKDTYNRYFEKVPVVPGNVSKYAFLRKGKISSYDHLIKKTAGLLGWDWRLVAAVIYCESHFDPEAQSAFGAYGLMQVMPETAEHFHVTDYFRPDSNIYVGVSYLHYLDRYLEEYVPVPEERIKFVLASYNAGPGHVLDAIRLAGKYGKNPQIWDGNVDFYLRHKNEARYYRDSLAKNGYCNGPQAYHYVQRVLETYNSYRNIK</sequence>
<comment type="subcellular location">
    <subcellularLocation>
        <location evidence="1">Cell outer membrane</location>
        <topology evidence="1">Peripheral membrane protein</topology>
    </subcellularLocation>
</comment>
<keyword evidence="4" id="KW-0998">Cell outer membrane</keyword>
<accession>A0A9D1V1C6</accession>
<dbReference type="SMART" id="SM00062">
    <property type="entry name" value="PBPb"/>
    <property type="match status" value="1"/>
</dbReference>